<dbReference type="Gene3D" id="3.40.50.2300">
    <property type="match status" value="1"/>
</dbReference>
<feature type="region of interest" description="Disordered" evidence="3">
    <location>
        <begin position="260"/>
        <end position="282"/>
    </location>
</feature>
<feature type="domain" description="Response regulatory" evidence="4">
    <location>
        <begin position="15"/>
        <end position="133"/>
    </location>
</feature>
<evidence type="ECO:0000256" key="1">
    <source>
        <dbReference type="ARBA" id="ARBA00022553"/>
    </source>
</evidence>
<dbReference type="InterPro" id="IPR050595">
    <property type="entry name" value="Bact_response_regulator"/>
</dbReference>
<feature type="compositionally biased region" description="Basic residues" evidence="3">
    <location>
        <begin position="271"/>
        <end position="282"/>
    </location>
</feature>
<dbReference type="KEGG" id="sedi:EBB79_08015"/>
<dbReference type="GO" id="GO:0000160">
    <property type="term" value="P:phosphorelay signal transduction system"/>
    <property type="evidence" value="ECO:0007669"/>
    <property type="project" value="InterPro"/>
</dbReference>
<dbReference type="PANTHER" id="PTHR44591:SF3">
    <property type="entry name" value="RESPONSE REGULATORY DOMAIN-CONTAINING PROTEIN"/>
    <property type="match status" value="1"/>
</dbReference>
<dbReference type="SMART" id="SM00448">
    <property type="entry name" value="REC"/>
    <property type="match status" value="1"/>
</dbReference>
<name>A0A3T0N1E3_9RHOB</name>
<evidence type="ECO:0000259" key="4">
    <source>
        <dbReference type="PROSITE" id="PS50110"/>
    </source>
</evidence>
<feature type="modified residue" description="4-aspartylphosphate" evidence="2">
    <location>
        <position position="66"/>
    </location>
</feature>
<reference evidence="5 6" key="1">
    <citation type="submission" date="2018-10" db="EMBL/GenBank/DDBJ databases">
        <title>Parasedimentitalea marina sp. nov., a psychrophilic bacterium isolated from deep seawater of the New Britain Trench.</title>
        <authorList>
            <person name="Cao J."/>
        </authorList>
    </citation>
    <scope>NUCLEOTIDE SEQUENCE [LARGE SCALE GENOMIC DNA]</scope>
    <source>
        <strain evidence="5 6">W43</strain>
    </source>
</reference>
<sequence length="282" mass="31275">MSLTATKLENVGLISALVIDDNAFDRRRLMRIADQTGLDFLIHEAAEPEEFGRALDQDKYDVIFVDLSLPGVSGLNLLPVVRNHSVNSNAAMIMIAGDGQAEVALEAVRSGFADYIEKDRLSTASLERATLNALQKRTLSNVAHKAEADTKSMEALLKKFSEACSQEMRPMLTRMMRHVRQLRAENPEGCISSTNMTQIENTCARMDEFLQDLASLADEGNLSSVLSNTTPVQTVALRQIPPDVEVALDHKEIIRPKASGHTKGWDLVQQSKKRPSLFRRKT</sequence>
<keyword evidence="1 2" id="KW-0597">Phosphoprotein</keyword>
<dbReference type="SUPFAM" id="SSF52172">
    <property type="entry name" value="CheY-like"/>
    <property type="match status" value="1"/>
</dbReference>
<accession>A0A3T0N1E3</accession>
<evidence type="ECO:0000256" key="2">
    <source>
        <dbReference type="PROSITE-ProRule" id="PRU00169"/>
    </source>
</evidence>
<evidence type="ECO:0000256" key="3">
    <source>
        <dbReference type="SAM" id="MobiDB-lite"/>
    </source>
</evidence>
<dbReference type="Pfam" id="PF00072">
    <property type="entry name" value="Response_reg"/>
    <property type="match status" value="1"/>
</dbReference>
<dbReference type="InterPro" id="IPR001789">
    <property type="entry name" value="Sig_transdc_resp-reg_receiver"/>
</dbReference>
<dbReference type="PANTHER" id="PTHR44591">
    <property type="entry name" value="STRESS RESPONSE REGULATOR PROTEIN 1"/>
    <property type="match status" value="1"/>
</dbReference>
<organism evidence="5 6">
    <name type="scientific">Parasedimentitalea marina</name>
    <dbReference type="NCBI Taxonomy" id="2483033"/>
    <lineage>
        <taxon>Bacteria</taxon>
        <taxon>Pseudomonadati</taxon>
        <taxon>Pseudomonadota</taxon>
        <taxon>Alphaproteobacteria</taxon>
        <taxon>Rhodobacterales</taxon>
        <taxon>Paracoccaceae</taxon>
        <taxon>Parasedimentitalea</taxon>
    </lineage>
</organism>
<dbReference type="CDD" id="cd00156">
    <property type="entry name" value="REC"/>
    <property type="match status" value="1"/>
</dbReference>
<dbReference type="PROSITE" id="PS50110">
    <property type="entry name" value="RESPONSE_REGULATORY"/>
    <property type="match status" value="1"/>
</dbReference>
<dbReference type="EMBL" id="CP033219">
    <property type="protein sequence ID" value="AZV77844.1"/>
    <property type="molecule type" value="Genomic_DNA"/>
</dbReference>
<dbReference type="InterPro" id="IPR011006">
    <property type="entry name" value="CheY-like_superfamily"/>
</dbReference>
<protein>
    <submittedName>
        <fullName evidence="5">Response regulator</fullName>
    </submittedName>
</protein>
<evidence type="ECO:0000313" key="5">
    <source>
        <dbReference type="EMBL" id="AZV77844.1"/>
    </source>
</evidence>
<evidence type="ECO:0000313" key="6">
    <source>
        <dbReference type="Proteomes" id="UP000283063"/>
    </source>
</evidence>
<keyword evidence="6" id="KW-1185">Reference proteome</keyword>
<proteinExistence type="predicted"/>
<gene>
    <name evidence="5" type="ORF">EBB79_08015</name>
</gene>
<dbReference type="OrthoDB" id="7857827at2"/>
<dbReference type="Proteomes" id="UP000283063">
    <property type="component" value="Chromosome"/>
</dbReference>
<dbReference type="AlphaFoldDB" id="A0A3T0N1E3"/>